<evidence type="ECO:0000313" key="4">
    <source>
        <dbReference type="Proteomes" id="UP001362999"/>
    </source>
</evidence>
<feature type="signal peptide" evidence="1">
    <location>
        <begin position="1"/>
        <end position="18"/>
    </location>
</feature>
<dbReference type="Pfam" id="PF01425">
    <property type="entry name" value="Amidase"/>
    <property type="match status" value="1"/>
</dbReference>
<dbReference type="Gene3D" id="3.90.1300.10">
    <property type="entry name" value="Amidase signature (AS) domain"/>
    <property type="match status" value="1"/>
</dbReference>
<name>A0AAW0D8F9_9AGAR</name>
<reference evidence="3 4" key="1">
    <citation type="journal article" date="2024" name="J Genomics">
        <title>Draft genome sequencing and assembly of Favolaschia claudopus CIRM-BRFM 2984 isolated from oak limbs.</title>
        <authorList>
            <person name="Navarro D."/>
            <person name="Drula E."/>
            <person name="Chaduli D."/>
            <person name="Cazenave R."/>
            <person name="Ahrendt S."/>
            <person name="Wang J."/>
            <person name="Lipzen A."/>
            <person name="Daum C."/>
            <person name="Barry K."/>
            <person name="Grigoriev I.V."/>
            <person name="Favel A."/>
            <person name="Rosso M.N."/>
            <person name="Martin F."/>
        </authorList>
    </citation>
    <scope>NUCLEOTIDE SEQUENCE [LARGE SCALE GENOMIC DNA]</scope>
    <source>
        <strain evidence="3 4">CIRM-BRFM 2984</strain>
    </source>
</reference>
<dbReference type="Proteomes" id="UP001362999">
    <property type="component" value="Unassembled WGS sequence"/>
</dbReference>
<proteinExistence type="predicted"/>
<evidence type="ECO:0000256" key="1">
    <source>
        <dbReference type="SAM" id="SignalP"/>
    </source>
</evidence>
<gene>
    <name evidence="3" type="ORF">R3P38DRAFT_3174268</name>
</gene>
<feature type="chain" id="PRO_5043362277" evidence="1">
    <location>
        <begin position="19"/>
        <end position="553"/>
    </location>
</feature>
<dbReference type="InterPro" id="IPR023631">
    <property type="entry name" value="Amidase_dom"/>
</dbReference>
<dbReference type="AlphaFoldDB" id="A0AAW0D8F9"/>
<evidence type="ECO:0000313" key="3">
    <source>
        <dbReference type="EMBL" id="KAK7048003.1"/>
    </source>
</evidence>
<dbReference type="PANTHER" id="PTHR42678:SF34">
    <property type="entry name" value="OS04G0183300 PROTEIN"/>
    <property type="match status" value="1"/>
</dbReference>
<dbReference type="EMBL" id="JAWWNJ010000009">
    <property type="protein sequence ID" value="KAK7048003.1"/>
    <property type="molecule type" value="Genomic_DNA"/>
</dbReference>
<dbReference type="SUPFAM" id="SSF75304">
    <property type="entry name" value="Amidase signature (AS) enzymes"/>
    <property type="match status" value="1"/>
</dbReference>
<dbReference type="InterPro" id="IPR036928">
    <property type="entry name" value="AS_sf"/>
</dbReference>
<keyword evidence="4" id="KW-1185">Reference proteome</keyword>
<evidence type="ECO:0000259" key="2">
    <source>
        <dbReference type="Pfam" id="PF01425"/>
    </source>
</evidence>
<dbReference type="PANTHER" id="PTHR42678">
    <property type="entry name" value="AMIDASE"/>
    <property type="match status" value="1"/>
</dbReference>
<feature type="domain" description="Amidase" evidence="2">
    <location>
        <begin position="53"/>
        <end position="514"/>
    </location>
</feature>
<comment type="caution">
    <text evidence="3">The sequence shown here is derived from an EMBL/GenBank/DDBJ whole genome shotgun (WGS) entry which is preliminary data.</text>
</comment>
<protein>
    <submittedName>
        <fullName evidence="3">Amidase domain-containing protein</fullName>
    </submittedName>
</protein>
<accession>A0AAW0D8F9</accession>
<keyword evidence="1" id="KW-0732">Signal</keyword>
<sequence length="553" mass="58527">MLFRSLLPFLVALQPVLSFSTSEPNAPTYPDLYEASITDLQAGLDAGHFTSVDLVNAYLARINEVNPVLHAVIETSQTALKQAARLDAERKLGKKIGPLHGIPILVKDNIGTRIQDGMNTTAGSYALLNSVVPGDATIIEKLRRAGAIILGKANLSEWAAFGSVAPDGWSGRGGQTTNPYYPGGNACGSSSGSGVSSAIGLAAATLGTETTGSIICPASRNNVVGVKPTVGLTSRKGVVPVSEHQDTVGPLARSVMDAAIVLSAIAGKDSADNYTDAQPAKVPDYLAALNKDALKGARIGVPRGIFLNETYTHVPGTPALADALKVIQGLGAIITDPADIPVAEEILTNEAFGLVVETDLKFGMQKYLASLKKIPTDVHSVADIAAFNNAHPDLEQPALDAYTNWNLFFNLAASMERNDAYFNAVKVNRELGGLRGIDAVLEQYNLDALVLPETIFMLTLAGYCGYPIVTVPLGFQPDDTEPVVNGKDVPIDTAPGMPFGLLFVGKAFSESKLLSYAYAYEQATQTRLKRRAYEKATPKTQLVDVVGKECGKL</sequence>
<organism evidence="3 4">
    <name type="scientific">Favolaschia claudopus</name>
    <dbReference type="NCBI Taxonomy" id="2862362"/>
    <lineage>
        <taxon>Eukaryota</taxon>
        <taxon>Fungi</taxon>
        <taxon>Dikarya</taxon>
        <taxon>Basidiomycota</taxon>
        <taxon>Agaricomycotina</taxon>
        <taxon>Agaricomycetes</taxon>
        <taxon>Agaricomycetidae</taxon>
        <taxon>Agaricales</taxon>
        <taxon>Marasmiineae</taxon>
        <taxon>Mycenaceae</taxon>
        <taxon>Favolaschia</taxon>
    </lineage>
</organism>